<feature type="compositionally biased region" description="Basic and acidic residues" evidence="1">
    <location>
        <begin position="580"/>
        <end position="589"/>
    </location>
</feature>
<dbReference type="PANTHER" id="PTHR47212:SF4">
    <property type="entry name" value="ADHESIN-LIKE PROTEIN, PUTATIVE (DUF3741)-RELATED"/>
    <property type="match status" value="1"/>
</dbReference>
<feature type="compositionally biased region" description="Low complexity" evidence="1">
    <location>
        <begin position="147"/>
        <end position="157"/>
    </location>
</feature>
<sequence>MGKRVQKNSVYRDKNQAGCISGLISIFDFRYGRSSQKLLPDRRHGSNRLSIGNGYSKKKLKLLTDAEGAREGSNDGDENRTSKIDICRRSVKKLMEEEMFSQKQPKKKTRTASVDFQEPAYSHLDLVSLMEEFCNHVHQRLNKGDSSDGQESTSSTSNDHLDELDLQLVQKHTILEEKLSEAAEAFLSQKFIDSGQMTDAAKIQQTKQFMDALDILNSNKELLLKLLEDSNSLLVKHIEDLRGSQSEKGEPKKSVTRTKASEQEIDNSTQCQELVVHKETPKQNMYKFFWRKVKSENKNAPKEVDSPPASNRIVILKPNPAAIINPAAATNLNSPHSSTQFLYSPVGNQEEGGTLHSKFSLKGIKNKLKRVMGENKKEQHRISMDAILHKIPNDNSADCSREFSGELSGRQLQRKSSYRENADKPVNNDPPSNEHEVTSERDVSYKSVTIEDSGYSKEREADIYAEAKKHLADMLSYREEDQNSSAFKVSKSLGKTLSLPEYVSPPICSPRDSDHPFITAQMRFSFSDNLRVVGEKVWQPLNPELSTTSSQNFETELHTDDDFQTDDDIQIQALDLNPDTSRECPETVEKNNSALEGDSTAEETIEVVHKEESKSSDDPCESNTSVPADVKSSSTETNGTSEEEGSSGSLMEEDRNNEPSMSSVDSSYSLDLKVEALESSSDGVPAWESPVSVLKPFFLDDASSPATPKSDRAELKIKPVRICFDERDSTVVVVSPSDSELHSAACIEDKKPTYEYVRAVLRASGLSWDEFTSNYESSSHLLDASLIDEVEVPSSRLCGEPELIFDCIDEVLVDLYERYFGCPPWLKFVKSDIRPAPEGNSIIQEVWEYIDSNLIPQPQPCTLDHIVGKDFNKEGSWGNLRLDIEDIGIEISEAILIELIQDAVFDMRSLVELTS</sequence>
<feature type="compositionally biased region" description="Basic and acidic residues" evidence="1">
    <location>
        <begin position="243"/>
        <end position="253"/>
    </location>
</feature>
<evidence type="ECO:0000256" key="1">
    <source>
        <dbReference type="SAM" id="MobiDB-lite"/>
    </source>
</evidence>
<feature type="domain" description="DUF4378" evidence="3">
    <location>
        <begin position="754"/>
        <end position="901"/>
    </location>
</feature>
<keyword evidence="5" id="KW-1185">Reference proteome</keyword>
<dbReference type="PANTHER" id="PTHR47212">
    <property type="entry name" value="ADHESIN-LIKE PROTEIN, PUTATIVE (DUF3741)-RELATED"/>
    <property type="match status" value="1"/>
</dbReference>
<dbReference type="InterPro" id="IPR022212">
    <property type="entry name" value="DUF3741"/>
</dbReference>
<feature type="region of interest" description="Disordered" evidence="1">
    <location>
        <begin position="140"/>
        <end position="163"/>
    </location>
</feature>
<feature type="region of interest" description="Disordered" evidence="1">
    <location>
        <begin position="243"/>
        <end position="266"/>
    </location>
</feature>
<dbReference type="Pfam" id="PF14309">
    <property type="entry name" value="DUF4378"/>
    <property type="match status" value="1"/>
</dbReference>
<gene>
    <name evidence="4" type="ORF">MKW98_008074</name>
</gene>
<feature type="region of interest" description="Disordered" evidence="1">
    <location>
        <begin position="393"/>
        <end position="451"/>
    </location>
</feature>
<evidence type="ECO:0000313" key="5">
    <source>
        <dbReference type="Proteomes" id="UP001202328"/>
    </source>
</evidence>
<evidence type="ECO:0008006" key="6">
    <source>
        <dbReference type="Google" id="ProtNLM"/>
    </source>
</evidence>
<dbReference type="AlphaFoldDB" id="A0AAD4X9M9"/>
<name>A0AAD4X9M9_9MAGN</name>
<proteinExistence type="predicted"/>
<evidence type="ECO:0000259" key="2">
    <source>
        <dbReference type="Pfam" id="PF12552"/>
    </source>
</evidence>
<dbReference type="InterPro" id="IPR025486">
    <property type="entry name" value="DUF4378"/>
</dbReference>
<feature type="domain" description="DUF3741" evidence="2">
    <location>
        <begin position="188"/>
        <end position="232"/>
    </location>
</feature>
<dbReference type="Proteomes" id="UP001202328">
    <property type="component" value="Unassembled WGS sequence"/>
</dbReference>
<reference evidence="4" key="1">
    <citation type="submission" date="2022-04" db="EMBL/GenBank/DDBJ databases">
        <title>A functionally conserved STORR gene fusion in Papaver species that diverged 16.8 million years ago.</title>
        <authorList>
            <person name="Catania T."/>
        </authorList>
    </citation>
    <scope>NUCLEOTIDE SEQUENCE</scope>
    <source>
        <strain evidence="4">S-188037</strain>
    </source>
</reference>
<evidence type="ECO:0000313" key="4">
    <source>
        <dbReference type="EMBL" id="KAI3873422.1"/>
    </source>
</evidence>
<dbReference type="Pfam" id="PF12552">
    <property type="entry name" value="DUF3741"/>
    <property type="match status" value="1"/>
</dbReference>
<feature type="compositionally biased region" description="Basic and acidic residues" evidence="1">
    <location>
        <begin position="606"/>
        <end position="617"/>
    </location>
</feature>
<accession>A0AAD4X9M9</accession>
<dbReference type="EMBL" id="JAJJMB010012776">
    <property type="protein sequence ID" value="KAI3873422.1"/>
    <property type="molecule type" value="Genomic_DNA"/>
</dbReference>
<comment type="caution">
    <text evidence="4">The sequence shown here is derived from an EMBL/GenBank/DDBJ whole genome shotgun (WGS) entry which is preliminary data.</text>
</comment>
<evidence type="ECO:0000259" key="3">
    <source>
        <dbReference type="Pfam" id="PF14309"/>
    </source>
</evidence>
<feature type="compositionally biased region" description="Basic and acidic residues" evidence="1">
    <location>
        <begin position="432"/>
        <end position="444"/>
    </location>
</feature>
<feature type="region of interest" description="Disordered" evidence="1">
    <location>
        <begin position="576"/>
        <end position="667"/>
    </location>
</feature>
<protein>
    <recommendedName>
        <fullName evidence="6">DUF4378 domain-containing protein</fullName>
    </recommendedName>
</protein>
<organism evidence="4 5">
    <name type="scientific">Papaver atlanticum</name>
    <dbReference type="NCBI Taxonomy" id="357466"/>
    <lineage>
        <taxon>Eukaryota</taxon>
        <taxon>Viridiplantae</taxon>
        <taxon>Streptophyta</taxon>
        <taxon>Embryophyta</taxon>
        <taxon>Tracheophyta</taxon>
        <taxon>Spermatophyta</taxon>
        <taxon>Magnoliopsida</taxon>
        <taxon>Ranunculales</taxon>
        <taxon>Papaveraceae</taxon>
        <taxon>Papaveroideae</taxon>
        <taxon>Papaver</taxon>
    </lineage>
</organism>